<dbReference type="Proteomes" id="UP000521922">
    <property type="component" value="Unassembled WGS sequence"/>
</dbReference>
<evidence type="ECO:0000313" key="4">
    <source>
        <dbReference type="EMBL" id="NYD22188.1"/>
    </source>
</evidence>
<dbReference type="Gene3D" id="3.40.710.10">
    <property type="entry name" value="DD-peptidase/beta-lactamase superfamily"/>
    <property type="match status" value="2"/>
</dbReference>
<reference evidence="4 5" key="1">
    <citation type="submission" date="2020-07" db="EMBL/GenBank/DDBJ databases">
        <title>Sequencing the genomes of 1000 actinobacteria strains.</title>
        <authorList>
            <person name="Klenk H.-P."/>
        </authorList>
    </citation>
    <scope>NUCLEOTIDE SEQUENCE [LARGE SCALE GENOMIC DNA]</scope>
    <source>
        <strain evidence="4 5">DSM 7487</strain>
    </source>
</reference>
<evidence type="ECO:0000256" key="1">
    <source>
        <dbReference type="ARBA" id="ARBA00006096"/>
    </source>
</evidence>
<keyword evidence="2 4" id="KW-0378">Hydrolase</keyword>
<accession>A0A7Y9DKE1</accession>
<dbReference type="GO" id="GO:0009002">
    <property type="term" value="F:serine-type D-Ala-D-Ala carboxypeptidase activity"/>
    <property type="evidence" value="ECO:0007669"/>
    <property type="project" value="UniProtKB-EC"/>
</dbReference>
<proteinExistence type="inferred from homology"/>
<dbReference type="PRINTS" id="PR00922">
    <property type="entry name" value="DADACBPTASE3"/>
</dbReference>
<dbReference type="InterPro" id="IPR000667">
    <property type="entry name" value="Peptidase_S13"/>
</dbReference>
<dbReference type="Pfam" id="PF02113">
    <property type="entry name" value="Peptidase_S13"/>
    <property type="match status" value="2"/>
</dbReference>
<dbReference type="NCBIfam" id="TIGR00666">
    <property type="entry name" value="PBP4"/>
    <property type="match status" value="1"/>
</dbReference>
<evidence type="ECO:0000313" key="5">
    <source>
        <dbReference type="Proteomes" id="UP000521922"/>
    </source>
</evidence>
<organism evidence="4 5">
    <name type="scientific">Kineococcus aurantiacus</name>
    <dbReference type="NCBI Taxonomy" id="37633"/>
    <lineage>
        <taxon>Bacteria</taxon>
        <taxon>Bacillati</taxon>
        <taxon>Actinomycetota</taxon>
        <taxon>Actinomycetes</taxon>
        <taxon>Kineosporiales</taxon>
        <taxon>Kineosporiaceae</taxon>
        <taxon>Kineococcus</taxon>
    </lineage>
</organism>
<gene>
    <name evidence="4" type="ORF">BJ968_001728</name>
</gene>
<keyword evidence="5" id="KW-1185">Reference proteome</keyword>
<dbReference type="GO" id="GO:0000270">
    <property type="term" value="P:peptidoglycan metabolic process"/>
    <property type="evidence" value="ECO:0007669"/>
    <property type="project" value="TreeGrafter"/>
</dbReference>
<comment type="caution">
    <text evidence="4">The sequence shown here is derived from an EMBL/GenBank/DDBJ whole genome shotgun (WGS) entry which is preliminary data.</text>
</comment>
<feature type="region of interest" description="Disordered" evidence="3">
    <location>
        <begin position="36"/>
        <end position="58"/>
    </location>
</feature>
<dbReference type="GO" id="GO:0006508">
    <property type="term" value="P:proteolysis"/>
    <property type="evidence" value="ECO:0007669"/>
    <property type="project" value="InterPro"/>
</dbReference>
<evidence type="ECO:0000256" key="2">
    <source>
        <dbReference type="ARBA" id="ARBA00022801"/>
    </source>
</evidence>
<dbReference type="SUPFAM" id="SSF56601">
    <property type="entry name" value="beta-lactamase/transpeptidase-like"/>
    <property type="match status" value="1"/>
</dbReference>
<dbReference type="EC" id="3.4.16.4" evidence="4"/>
<feature type="compositionally biased region" description="Low complexity" evidence="3">
    <location>
        <begin position="46"/>
        <end position="58"/>
    </location>
</feature>
<dbReference type="AlphaFoldDB" id="A0A7Y9DKE1"/>
<dbReference type="PANTHER" id="PTHR30023:SF0">
    <property type="entry name" value="PENICILLIN-SENSITIVE CARBOXYPEPTIDASE A"/>
    <property type="match status" value="1"/>
</dbReference>
<keyword evidence="4" id="KW-0121">Carboxypeptidase</keyword>
<comment type="similarity">
    <text evidence="1">Belongs to the peptidase S13 family.</text>
</comment>
<dbReference type="PANTHER" id="PTHR30023">
    <property type="entry name" value="D-ALANYL-D-ALANINE CARBOXYPEPTIDASE"/>
    <property type="match status" value="1"/>
</dbReference>
<dbReference type="EMBL" id="JACCBB010000001">
    <property type="protein sequence ID" value="NYD22188.1"/>
    <property type="molecule type" value="Genomic_DNA"/>
</dbReference>
<name>A0A7Y9DKE1_9ACTN</name>
<dbReference type="RefSeq" id="WP_179750983.1">
    <property type="nucleotide sequence ID" value="NZ_BAAAGN010000005.1"/>
</dbReference>
<protein>
    <submittedName>
        <fullName evidence="4">D-alanyl-D-alanine carboxypeptidase/D-alanyl-D-alanine-endopeptidase (Penicillin-binding protein 4)</fullName>
        <ecNumber evidence="4">3.4.16.4</ecNumber>
        <ecNumber evidence="4">3.4.21.-</ecNumber>
    </submittedName>
</protein>
<dbReference type="EC" id="3.4.21.-" evidence="4"/>
<evidence type="ECO:0000256" key="3">
    <source>
        <dbReference type="SAM" id="MobiDB-lite"/>
    </source>
</evidence>
<dbReference type="InterPro" id="IPR012338">
    <property type="entry name" value="Beta-lactam/transpept-like"/>
</dbReference>
<sequence length="481" mass="46342">MRKAGRARSAAVVTTAAALVLVGGYAGLDATGAVPGPLTTTPPPTASALPTAPGAAVTDPSPPAVLPALDAAAPAPDPAVLGGTLGPLLADPALGASVSASVVDALTGDVLLDAAADVARTPASTTKVLTAVAALRALGGTSRATTRVVAGATADEVVLVAGGDVQLTAGTGDPDAVEGHAGLGDLAARTAAALRAEGRTTVAVRLDDGAFTGPATSPGWGSGDVGSGFVMPVAPLAVDEGRLAPGETAPRSADPALAAAVLFVRALTATGVTVLDQGSGPVVRAAAAPGARQLAAVESATTAEQVEHMLTTSDNTLAEVLGRRVALATGRTGTFDDASAAVVDEVAALGVDVTGVGLQGVSGLGRGTRVPARALTSVLALVAGGEHPELGPVAAGLPVAAVSGTLADRYDQPGSVAAAGVVRAKTGTLTGVSSLAGFLRDADGRLLAFAVMSDSVAPGGSVQARRAQDRFATALAGCGCR</sequence>
<keyword evidence="4" id="KW-0645">Protease</keyword>